<reference evidence="1 2" key="1">
    <citation type="submission" date="2018-09" db="EMBL/GenBank/DDBJ databases">
        <title>Persistent metagenomic signatures of early life antibiotic treatment in the infant gut microbiota and resistome.</title>
        <authorList>
            <person name="Gasparrini A.J."/>
        </authorList>
    </citation>
    <scope>NUCLEOTIDE SEQUENCE [LARGE SCALE GENOMIC DNA]</scope>
    <source>
        <strain evidence="1 2">T0181B.E-10</strain>
    </source>
</reference>
<dbReference type="RefSeq" id="WP_001704939.1">
    <property type="nucleotide sequence ID" value="NZ_CAJVBV010000125.1"/>
</dbReference>
<organism evidence="1 2">
    <name type="scientific">Escherichia coli</name>
    <dbReference type="NCBI Taxonomy" id="562"/>
    <lineage>
        <taxon>Bacteria</taxon>
        <taxon>Pseudomonadati</taxon>
        <taxon>Pseudomonadota</taxon>
        <taxon>Gammaproteobacteria</taxon>
        <taxon>Enterobacterales</taxon>
        <taxon>Enterobacteriaceae</taxon>
        <taxon>Escherichia</taxon>
    </lineage>
</organism>
<dbReference type="EMBL" id="QYOH01000072">
    <property type="protein sequence ID" value="TXU29592.1"/>
    <property type="molecule type" value="Genomic_DNA"/>
</dbReference>
<dbReference type="Proteomes" id="UP000460654">
    <property type="component" value="Unassembled WGS sequence"/>
</dbReference>
<comment type="caution">
    <text evidence="1">The sequence shown here is derived from an EMBL/GenBank/DDBJ whole genome shotgun (WGS) entry which is preliminary data.</text>
</comment>
<dbReference type="AlphaFoldDB" id="A0A0F3ULY3"/>
<gene>
    <name evidence="1" type="ORF">D4N09_24675</name>
</gene>
<protein>
    <submittedName>
        <fullName evidence="1">Uncharacterized protein</fullName>
    </submittedName>
</protein>
<accession>A0A0F3ULY3</accession>
<sequence>MLEWLNNYIGTDWATYLGVFLAILSLIWGGSKALKKKSINQKAKTNGGIVIQVGGNFQGENNNESKSSSK</sequence>
<evidence type="ECO:0000313" key="2">
    <source>
        <dbReference type="Proteomes" id="UP000460654"/>
    </source>
</evidence>
<proteinExistence type="predicted"/>
<name>A0A0F3ULY3_ECOLX</name>
<evidence type="ECO:0000313" key="1">
    <source>
        <dbReference type="EMBL" id="TXU29592.1"/>
    </source>
</evidence>